<dbReference type="Gene3D" id="2.40.160.10">
    <property type="entry name" value="Porin"/>
    <property type="match status" value="1"/>
</dbReference>
<evidence type="ECO:0008006" key="4">
    <source>
        <dbReference type="Google" id="ProtNLM"/>
    </source>
</evidence>
<keyword evidence="3" id="KW-1185">Reference proteome</keyword>
<feature type="signal peptide" evidence="1">
    <location>
        <begin position="1"/>
        <end position="19"/>
    </location>
</feature>
<evidence type="ECO:0000313" key="2">
    <source>
        <dbReference type="EMBL" id="BDU69104.1"/>
    </source>
</evidence>
<evidence type="ECO:0000256" key="1">
    <source>
        <dbReference type="SAM" id="SignalP"/>
    </source>
</evidence>
<dbReference type="SUPFAM" id="SSF56935">
    <property type="entry name" value="Porins"/>
    <property type="match status" value="1"/>
</dbReference>
<dbReference type="EMBL" id="AP027079">
    <property type="protein sequence ID" value="BDU69104.1"/>
    <property type="molecule type" value="Genomic_DNA"/>
</dbReference>
<accession>A0ABM8DQ66</accession>
<sequence>MKRIPTLGLAALAALPLSAQTAKIGGDIQLWYTQMMDSNLRYNSSAPGGYYNLRSEFKENTLTVRRAEIKVSGNLLEGIDYEVMFDPSISTGTTNPMILQDAFLTWKPAPGIDVKAGQFKNLQTYEGLTSSTEILFAERSQLGRTFGDKRDRGVAFGASFGDPKDFSGKATVAVFNGMNDAIAGKANDANAAKDFVVRLDFALGKAQKFGVYTLQGSTDVPDKGNPPASIAANPGGAWPSQAAIYDSKDKTTNLGAFYAYQDGTWTITAEYMTGLLGRRFATLAASAPTAKREHLDQKFTGYYLTGGYTTGNHTFLARYDLMNMNSGDQWYTAYNPYTQSAPGTPLLVNGAPVDYTPKFTEATLGYTYAWIPAKAKVANFKLNYIARSKNFLKPFGTQTGEQGGNTLVAAFLVAF</sequence>
<name>A0ABM8DQ66_9BACT</name>
<dbReference type="Pfam" id="PF07396">
    <property type="entry name" value="Porin_O_P"/>
    <property type="match status" value="1"/>
</dbReference>
<gene>
    <name evidence="2" type="ORF">GETHOR_12050</name>
</gene>
<protein>
    <recommendedName>
        <fullName evidence="4">Porin</fullName>
    </recommendedName>
</protein>
<feature type="chain" id="PRO_5047238348" description="Porin" evidence="1">
    <location>
        <begin position="20"/>
        <end position="415"/>
    </location>
</feature>
<reference evidence="3" key="1">
    <citation type="journal article" date="2023" name="Int. J. Syst. Evol. Microbiol.">
        <title>Mesoterricola silvestris gen. nov., sp. nov., Mesoterricola sediminis sp. nov., Geothrix oryzae sp. nov., Geothrix edaphica sp. nov., Geothrix rubra sp. nov., and Geothrix limicola sp. nov., six novel members of Acidobacteriota isolated from soils.</title>
        <authorList>
            <person name="Itoh H."/>
            <person name="Sugisawa Y."/>
            <person name="Mise K."/>
            <person name="Xu Z."/>
            <person name="Kuniyasu M."/>
            <person name="Ushijima N."/>
            <person name="Kawano K."/>
            <person name="Kobayashi E."/>
            <person name="Shiratori Y."/>
            <person name="Masuda Y."/>
            <person name="Senoo K."/>
        </authorList>
    </citation>
    <scope>NUCLEOTIDE SEQUENCE [LARGE SCALE GENOMIC DNA]</scope>
    <source>
        <strain evidence="3">Red222</strain>
    </source>
</reference>
<dbReference type="Proteomes" id="UP001242010">
    <property type="component" value="Chromosome"/>
</dbReference>
<dbReference type="InterPro" id="IPR010870">
    <property type="entry name" value="Porin_O/P"/>
</dbReference>
<proteinExistence type="predicted"/>
<evidence type="ECO:0000313" key="3">
    <source>
        <dbReference type="Proteomes" id="UP001242010"/>
    </source>
</evidence>
<dbReference type="RefSeq" id="WP_286355733.1">
    <property type="nucleotide sequence ID" value="NZ_AP027079.1"/>
</dbReference>
<keyword evidence="1" id="KW-0732">Signal</keyword>
<dbReference type="InterPro" id="IPR023614">
    <property type="entry name" value="Porin_dom_sf"/>
</dbReference>
<organism evidence="2 3">
    <name type="scientific">Geothrix oryzae</name>
    <dbReference type="NCBI Taxonomy" id="2927975"/>
    <lineage>
        <taxon>Bacteria</taxon>
        <taxon>Pseudomonadati</taxon>
        <taxon>Acidobacteriota</taxon>
        <taxon>Holophagae</taxon>
        <taxon>Holophagales</taxon>
        <taxon>Holophagaceae</taxon>
        <taxon>Geothrix</taxon>
    </lineage>
</organism>